<keyword evidence="2" id="KW-1185">Reference proteome</keyword>
<organism evidence="1 2">
    <name type="scientific">Georhizobium profundi</name>
    <dbReference type="NCBI Taxonomy" id="2341112"/>
    <lineage>
        <taxon>Bacteria</taxon>
        <taxon>Pseudomonadati</taxon>
        <taxon>Pseudomonadota</taxon>
        <taxon>Alphaproteobacteria</taxon>
        <taxon>Hyphomicrobiales</taxon>
        <taxon>Rhizobiaceae</taxon>
        <taxon>Georhizobium</taxon>
    </lineage>
</organism>
<evidence type="ECO:0000313" key="1">
    <source>
        <dbReference type="EMBL" id="AZN70027.1"/>
    </source>
</evidence>
<proteinExistence type="predicted"/>
<dbReference type="Pfam" id="PF04314">
    <property type="entry name" value="PCuAC"/>
    <property type="match status" value="1"/>
</dbReference>
<dbReference type="InterPro" id="IPR058248">
    <property type="entry name" value="Lxx211020-like"/>
</dbReference>
<dbReference type="RefSeq" id="WP_126006780.1">
    <property type="nucleotide sequence ID" value="NZ_CP032509.1"/>
</dbReference>
<protein>
    <submittedName>
        <fullName evidence="1">Copper chaperone PCu(A)C</fullName>
    </submittedName>
</protein>
<gene>
    <name evidence="1" type="ORF">D5400_00950</name>
</gene>
<accession>A0A3S9AZC7</accession>
<dbReference type="PANTHER" id="PTHR36302">
    <property type="entry name" value="BLR7088 PROTEIN"/>
    <property type="match status" value="1"/>
</dbReference>
<dbReference type="SUPFAM" id="SSF110087">
    <property type="entry name" value="DR1885-like metal-binding protein"/>
    <property type="match status" value="1"/>
</dbReference>
<dbReference type="Gene3D" id="2.60.40.1890">
    <property type="entry name" value="PCu(A)C copper chaperone"/>
    <property type="match status" value="1"/>
</dbReference>
<reference evidence="1 2" key="1">
    <citation type="submission" date="2018-09" db="EMBL/GenBank/DDBJ databases">
        <title>Marinorhizobium profundi gen. nov., sp. nov., isolated from a deep-sea sediment sample from the New Britain Trench and proposal of Marinorhizobiaceae fam. nov. in the order Rhizobiales of the class Alphaproteobacteria.</title>
        <authorList>
            <person name="Cao J."/>
        </authorList>
    </citation>
    <scope>NUCLEOTIDE SEQUENCE [LARGE SCALE GENOMIC DNA]</scope>
    <source>
        <strain evidence="1 2">WS11</strain>
    </source>
</reference>
<dbReference type="KEGG" id="abaw:D5400_00950"/>
<name>A0A3S9AZC7_9HYPH</name>
<dbReference type="OrthoDB" id="8080510at2"/>
<dbReference type="EMBL" id="CP032509">
    <property type="protein sequence ID" value="AZN70027.1"/>
    <property type="molecule type" value="Genomic_DNA"/>
</dbReference>
<evidence type="ECO:0000313" key="2">
    <source>
        <dbReference type="Proteomes" id="UP000268192"/>
    </source>
</evidence>
<dbReference type="PANTHER" id="PTHR36302:SF1">
    <property type="entry name" value="COPPER CHAPERONE PCU(A)C"/>
    <property type="match status" value="1"/>
</dbReference>
<dbReference type="InterPro" id="IPR036182">
    <property type="entry name" value="PCuAC_sf"/>
</dbReference>
<sequence length="138" mass="14819">MTLTVEHAEILIADGDGSPARGFLTIWNGTDTHAYLAKVSSEAFANIRLMRTPFNSDDDAAGPVGGPLLVPAHAELQMRIGGIHLLLADPASPIDQSESQRLMLIFDDGQEVEVSAYLVPSSDRLTSHRHGEADRSAN</sequence>
<dbReference type="Proteomes" id="UP000268192">
    <property type="component" value="Chromosome"/>
</dbReference>
<dbReference type="InterPro" id="IPR007410">
    <property type="entry name" value="LpqE-like"/>
</dbReference>
<dbReference type="AlphaFoldDB" id="A0A3S9AZC7"/>